<dbReference type="EMBL" id="BHZD01000001">
    <property type="protein sequence ID" value="GCD41793.1"/>
    <property type="molecule type" value="Genomic_DNA"/>
</dbReference>
<evidence type="ECO:0000313" key="5">
    <source>
        <dbReference type="Proteomes" id="UP000286746"/>
    </source>
</evidence>
<dbReference type="SUPFAM" id="SSF55811">
    <property type="entry name" value="Nudix"/>
    <property type="match status" value="1"/>
</dbReference>
<sequence>MNIPNHLDTDHFTAAPQRRIGSQALTRDEKGAILLFESRRRVERGDVLTWNLPGGCARGGEDPQAACRRRIQEKSGLLIEPGKLLVMHWQPPKDDTVEGHNYVWDGGVISSHTELQLATDEVTQYRFVPRKQLTAFARDSLVERIDAALQALGRGHNGYLAGHAG</sequence>
<organism evidence="4 5">
    <name type="scientific">Streptomyces paromomycinus</name>
    <name type="common">Streptomyces rimosus subsp. paromomycinus</name>
    <dbReference type="NCBI Taxonomy" id="92743"/>
    <lineage>
        <taxon>Bacteria</taxon>
        <taxon>Bacillati</taxon>
        <taxon>Actinomycetota</taxon>
        <taxon>Actinomycetes</taxon>
        <taxon>Kitasatosporales</taxon>
        <taxon>Streptomycetaceae</taxon>
        <taxon>Streptomyces</taxon>
    </lineage>
</organism>
<dbReference type="Pfam" id="PF00293">
    <property type="entry name" value="NUDIX"/>
    <property type="match status" value="1"/>
</dbReference>
<evidence type="ECO:0000259" key="3">
    <source>
        <dbReference type="PROSITE" id="PS51462"/>
    </source>
</evidence>
<protein>
    <submittedName>
        <fullName evidence="4">ATP/GTP-binding protein</fullName>
    </submittedName>
</protein>
<keyword evidence="5" id="KW-1185">Reference proteome</keyword>
<dbReference type="PANTHER" id="PTHR43046">
    <property type="entry name" value="GDP-MANNOSE MANNOSYL HYDROLASE"/>
    <property type="match status" value="1"/>
</dbReference>
<proteinExistence type="predicted"/>
<dbReference type="PROSITE" id="PS51462">
    <property type="entry name" value="NUDIX"/>
    <property type="match status" value="1"/>
</dbReference>
<dbReference type="AlphaFoldDB" id="A0A401VXI3"/>
<name>A0A401VXI3_STREY</name>
<dbReference type="RefSeq" id="WP_170251606.1">
    <property type="nucleotide sequence ID" value="NZ_BHZD01000001.1"/>
</dbReference>
<evidence type="ECO:0000256" key="2">
    <source>
        <dbReference type="ARBA" id="ARBA00022801"/>
    </source>
</evidence>
<keyword evidence="2" id="KW-0378">Hydrolase</keyword>
<gene>
    <name evidence="4" type="ORF">GKJPGBOP_01450</name>
</gene>
<feature type="domain" description="Nudix hydrolase" evidence="3">
    <location>
        <begin position="16"/>
        <end position="150"/>
    </location>
</feature>
<dbReference type="GO" id="GO:0016787">
    <property type="term" value="F:hydrolase activity"/>
    <property type="evidence" value="ECO:0007669"/>
    <property type="project" value="UniProtKB-KW"/>
</dbReference>
<accession>A0A401VXI3</accession>
<dbReference type="InterPro" id="IPR000086">
    <property type="entry name" value="NUDIX_hydrolase_dom"/>
</dbReference>
<evidence type="ECO:0000313" key="4">
    <source>
        <dbReference type="EMBL" id="GCD41793.1"/>
    </source>
</evidence>
<comment type="caution">
    <text evidence="4">The sequence shown here is derived from an EMBL/GenBank/DDBJ whole genome shotgun (WGS) entry which is preliminary data.</text>
</comment>
<dbReference type="InterPro" id="IPR015797">
    <property type="entry name" value="NUDIX_hydrolase-like_dom_sf"/>
</dbReference>
<comment type="cofactor">
    <cofactor evidence="1">
        <name>Mg(2+)</name>
        <dbReference type="ChEBI" id="CHEBI:18420"/>
    </cofactor>
</comment>
<dbReference type="PANTHER" id="PTHR43046:SF14">
    <property type="entry name" value="MUTT_NUDIX FAMILY PROTEIN"/>
    <property type="match status" value="1"/>
</dbReference>
<dbReference type="Proteomes" id="UP000286746">
    <property type="component" value="Unassembled WGS sequence"/>
</dbReference>
<dbReference type="Gene3D" id="3.90.79.10">
    <property type="entry name" value="Nucleoside Triphosphate Pyrophosphohydrolase"/>
    <property type="match status" value="1"/>
</dbReference>
<evidence type="ECO:0000256" key="1">
    <source>
        <dbReference type="ARBA" id="ARBA00001946"/>
    </source>
</evidence>
<reference evidence="4 5" key="1">
    <citation type="submission" date="2018-11" db="EMBL/GenBank/DDBJ databases">
        <title>Whole genome sequence of Streptomyces paromomycinus NBRC 15454(T).</title>
        <authorList>
            <person name="Komaki H."/>
            <person name="Tamura T."/>
        </authorList>
    </citation>
    <scope>NUCLEOTIDE SEQUENCE [LARGE SCALE GENOMIC DNA]</scope>
    <source>
        <strain evidence="4 5">NBRC 15454</strain>
    </source>
</reference>